<evidence type="ECO:0000313" key="2">
    <source>
        <dbReference type="EMBL" id="QJA77247.1"/>
    </source>
</evidence>
<dbReference type="AlphaFoldDB" id="A0A6M3ITU1"/>
<dbReference type="EMBL" id="MT141411">
    <property type="protein sequence ID" value="QJA60497.1"/>
    <property type="molecule type" value="Genomic_DNA"/>
</dbReference>
<organism evidence="1">
    <name type="scientific">viral metagenome</name>
    <dbReference type="NCBI Taxonomy" id="1070528"/>
    <lineage>
        <taxon>unclassified sequences</taxon>
        <taxon>metagenomes</taxon>
        <taxon>organismal metagenomes</taxon>
    </lineage>
</organism>
<name>A0A6M3ITU1_9ZZZZ</name>
<protein>
    <submittedName>
        <fullName evidence="1">Uncharacterized protein</fullName>
    </submittedName>
</protein>
<reference evidence="1" key="1">
    <citation type="submission" date="2020-03" db="EMBL/GenBank/DDBJ databases">
        <title>The deep terrestrial virosphere.</title>
        <authorList>
            <person name="Holmfeldt K."/>
            <person name="Nilsson E."/>
            <person name="Simone D."/>
            <person name="Lopez-Fernandez M."/>
            <person name="Wu X."/>
            <person name="de Brujin I."/>
            <person name="Lundin D."/>
            <person name="Andersson A."/>
            <person name="Bertilsson S."/>
            <person name="Dopson M."/>
        </authorList>
    </citation>
    <scope>NUCLEOTIDE SEQUENCE</scope>
    <source>
        <strain evidence="2">MM415A01346</strain>
        <strain evidence="1">MM415B01106</strain>
    </source>
</reference>
<accession>A0A6M3ITU1</accession>
<dbReference type="EMBL" id="MT142272">
    <property type="protein sequence ID" value="QJA77247.1"/>
    <property type="molecule type" value="Genomic_DNA"/>
</dbReference>
<proteinExistence type="predicted"/>
<gene>
    <name evidence="2" type="ORF">MM415A01346_0003</name>
    <name evidence="1" type="ORF">MM415B01106_0004</name>
</gene>
<evidence type="ECO:0000313" key="1">
    <source>
        <dbReference type="EMBL" id="QJA60497.1"/>
    </source>
</evidence>
<sequence length="131" mass="14175">MVIAGLFAACFGLVSAGTGRAEDRKIKDITFGASATYTAGTTYSSGFLVSAYYEGVLLINVTTITGTPTLDIDVQTSDDNSTYYHHTRLDQIRVVSSTAVKLTNLGKYIRIKHTVEGSTSMVYTIKSIFKN</sequence>